<reference evidence="1 2" key="2">
    <citation type="submission" date="2016-12" db="EMBL/GenBank/DDBJ databases">
        <title>Draft Genome Sequence of Cystobacter ferrugineus Strain Cbfe23.</title>
        <authorList>
            <person name="Akbar S."/>
            <person name="Dowd S.E."/>
            <person name="Stevens D.C."/>
        </authorList>
    </citation>
    <scope>NUCLEOTIDE SEQUENCE [LARGE SCALE GENOMIC DNA]</scope>
    <source>
        <strain evidence="1 2">Cbfe23</strain>
    </source>
</reference>
<dbReference type="AlphaFoldDB" id="A0A1L9AYR2"/>
<comment type="caution">
    <text evidence="1">The sequence shown here is derived from an EMBL/GenBank/DDBJ whole genome shotgun (WGS) entry which is preliminary data.</text>
</comment>
<proteinExistence type="predicted"/>
<gene>
    <name evidence="1" type="ORF">BON30_39495</name>
</gene>
<dbReference type="EMBL" id="MPIN01000015">
    <property type="protein sequence ID" value="OJH35149.1"/>
    <property type="molecule type" value="Genomic_DNA"/>
</dbReference>
<accession>A0A1L9AYR2</accession>
<evidence type="ECO:0000313" key="1">
    <source>
        <dbReference type="EMBL" id="OJH35149.1"/>
    </source>
</evidence>
<protein>
    <submittedName>
        <fullName evidence="1">Uncharacterized protein</fullName>
    </submittedName>
</protein>
<evidence type="ECO:0000313" key="2">
    <source>
        <dbReference type="Proteomes" id="UP000182229"/>
    </source>
</evidence>
<name>A0A1L9AYR2_9BACT</name>
<reference evidence="2" key="1">
    <citation type="submission" date="2016-11" db="EMBL/GenBank/DDBJ databases">
        <authorList>
            <person name="Shukria A."/>
            <person name="Stevens D.C."/>
        </authorList>
    </citation>
    <scope>NUCLEOTIDE SEQUENCE [LARGE SCALE GENOMIC DNA]</scope>
    <source>
        <strain evidence="2">Cbfe23</strain>
    </source>
</reference>
<dbReference type="Proteomes" id="UP000182229">
    <property type="component" value="Unassembled WGS sequence"/>
</dbReference>
<dbReference type="RefSeq" id="WP_071903729.1">
    <property type="nucleotide sequence ID" value="NZ_MPIN01000015.1"/>
</dbReference>
<dbReference type="STRING" id="83449.BON30_39495"/>
<dbReference type="OrthoDB" id="5503934at2"/>
<sequence length="214" mass="23328">MAEQSRATKMLEGALDWVKRLPSTMSADVAVDVGRKRVRLSHARVEALTRQVLQQVKHLELTAWSSGPALYDVRLSVKGWRLRVETTLERVELASGRYKVRLRTPGKVELEETATASALLMGVVRTSAGQAALRALADKLLPPGLRWDGQVLDIEGSLPSEGVVSARLFESSSLAMSAEHAPEGLWLSAEAWPGLMDLLQAVVTTDLPRKVPGT</sequence>
<organism evidence="1 2">
    <name type="scientific">Cystobacter ferrugineus</name>
    <dbReference type="NCBI Taxonomy" id="83449"/>
    <lineage>
        <taxon>Bacteria</taxon>
        <taxon>Pseudomonadati</taxon>
        <taxon>Myxococcota</taxon>
        <taxon>Myxococcia</taxon>
        <taxon>Myxococcales</taxon>
        <taxon>Cystobacterineae</taxon>
        <taxon>Archangiaceae</taxon>
        <taxon>Cystobacter</taxon>
    </lineage>
</organism>
<keyword evidence="2" id="KW-1185">Reference proteome</keyword>